<evidence type="ECO:0000256" key="1">
    <source>
        <dbReference type="ARBA" id="ARBA00022821"/>
    </source>
</evidence>
<dbReference type="InterPro" id="IPR000726">
    <property type="entry name" value="Glyco_hydro_19_cat"/>
</dbReference>
<feature type="signal peptide" evidence="3">
    <location>
        <begin position="1"/>
        <end position="18"/>
    </location>
</feature>
<keyword evidence="1" id="KW-0611">Plant defense</keyword>
<evidence type="ECO:0000259" key="4">
    <source>
        <dbReference type="Pfam" id="PF00182"/>
    </source>
</evidence>
<evidence type="ECO:0000256" key="2">
    <source>
        <dbReference type="ARBA" id="ARBA00023157"/>
    </source>
</evidence>
<dbReference type="GO" id="GO:0004568">
    <property type="term" value="F:chitinase activity"/>
    <property type="evidence" value="ECO:0007669"/>
    <property type="project" value="InterPro"/>
</dbReference>
<evidence type="ECO:0000313" key="6">
    <source>
        <dbReference type="Proteomes" id="UP000541610"/>
    </source>
</evidence>
<dbReference type="OrthoDB" id="5985073at2759"/>
<comment type="caution">
    <text evidence="5">The sequence shown here is derived from an EMBL/GenBank/DDBJ whole genome shotgun (WGS) entry which is preliminary data.</text>
</comment>
<proteinExistence type="predicted"/>
<dbReference type="PANTHER" id="PTHR22595:SF79">
    <property type="entry name" value="CHITINASE 12"/>
    <property type="match status" value="1"/>
</dbReference>
<sequence length="528" mass="57592">MSIASFCITSVFLQIVFFHSILIGNGFVAGDTANVQRIKRIFTPDDFEKLFPRANGYQVPPHPGPKPFNYANFLAAAAKFEKFCDEAAGGLDPDTACRKELSVSFAHFTQETGENARWDSVPQWRQGLYFISELGCNNSLAACSYCSPSTEYPCVPGEGYFGRGALQLSWNFNYGPFSEAIYGDKSKLLGDPDSLLTAENGVLAFASAIWFLMTPQMPKPAIHDIVVGKWQPTAADKAGGRYPGFGVTTLIINGGLECSETPDQRALNRIAYYKNFTAHFNDDFHKLFPHANGGTGLGPYTYANFLAAAAKFEKFCDEAAGGLDLDTACRMELSVSFAHFTQETGENNGWGPVPRWSQGLYFTSELGCSDALAACSYCSPSTEYPCVAGKGYFGRGALQLSWNFNYGPFSEAIYGDKSKLLDDPDSLLTAENGVLAFASAIWFLMTPQMPKPAIHDIVVGKWQPTAADKADGRYPGFGVTTLIINGGLECYSPTDPRAVNRIDFYKNFSNHFHVAPGNHLSCGGMQAF</sequence>
<dbReference type="Gene3D" id="3.30.20.10">
    <property type="entry name" value="Endochitinase, domain 2"/>
    <property type="match status" value="2"/>
</dbReference>
<dbReference type="Gene3D" id="1.10.530.10">
    <property type="match status" value="2"/>
</dbReference>
<dbReference type="Pfam" id="PF00182">
    <property type="entry name" value="Glyco_hydro_19"/>
    <property type="match status" value="2"/>
</dbReference>
<keyword evidence="2" id="KW-1015">Disulfide bond</keyword>
<evidence type="ECO:0000313" key="5">
    <source>
        <dbReference type="EMBL" id="KAF4693533.1"/>
    </source>
</evidence>
<protein>
    <recommendedName>
        <fullName evidence="4">Glycoside hydrolase family 19 catalytic domain-containing protein</fullName>
    </recommendedName>
</protein>
<feature type="domain" description="Glycoside hydrolase family 19 catalytic" evidence="4">
    <location>
        <begin position="66"/>
        <end position="278"/>
    </location>
</feature>
<accession>A0A7J6PBG1</accession>
<organism evidence="5 6">
    <name type="scientific">Perkinsus olseni</name>
    <name type="common">Perkinsus atlanticus</name>
    <dbReference type="NCBI Taxonomy" id="32597"/>
    <lineage>
        <taxon>Eukaryota</taxon>
        <taxon>Sar</taxon>
        <taxon>Alveolata</taxon>
        <taxon>Perkinsozoa</taxon>
        <taxon>Perkinsea</taxon>
        <taxon>Perkinsida</taxon>
        <taxon>Perkinsidae</taxon>
        <taxon>Perkinsus</taxon>
    </lineage>
</organism>
<dbReference type="AlphaFoldDB" id="A0A7J6PBG1"/>
<dbReference type="GO" id="GO:0006952">
    <property type="term" value="P:defense response"/>
    <property type="evidence" value="ECO:0007669"/>
    <property type="project" value="UniProtKB-KW"/>
</dbReference>
<dbReference type="PANTHER" id="PTHR22595">
    <property type="entry name" value="CHITINASE-RELATED"/>
    <property type="match status" value="1"/>
</dbReference>
<dbReference type="SUPFAM" id="SSF53955">
    <property type="entry name" value="Lysozyme-like"/>
    <property type="match status" value="2"/>
</dbReference>
<dbReference type="Proteomes" id="UP000541610">
    <property type="component" value="Unassembled WGS sequence"/>
</dbReference>
<dbReference type="InterPro" id="IPR023346">
    <property type="entry name" value="Lysozyme-like_dom_sf"/>
</dbReference>
<feature type="domain" description="Glycoside hydrolase family 19 catalytic" evidence="4">
    <location>
        <begin position="295"/>
        <end position="522"/>
    </location>
</feature>
<dbReference type="CDD" id="cd00325">
    <property type="entry name" value="chitinase_GH19"/>
    <property type="match status" value="2"/>
</dbReference>
<dbReference type="GO" id="GO:0016998">
    <property type="term" value="P:cell wall macromolecule catabolic process"/>
    <property type="evidence" value="ECO:0007669"/>
    <property type="project" value="InterPro"/>
</dbReference>
<dbReference type="GO" id="GO:0006032">
    <property type="term" value="P:chitin catabolic process"/>
    <property type="evidence" value="ECO:0007669"/>
    <property type="project" value="InterPro"/>
</dbReference>
<name>A0A7J6PBG1_PEROL</name>
<gene>
    <name evidence="5" type="ORF">FOZ60_010713</name>
</gene>
<keyword evidence="3" id="KW-0732">Signal</keyword>
<reference evidence="5 6" key="1">
    <citation type="submission" date="2020-04" db="EMBL/GenBank/DDBJ databases">
        <title>Perkinsus olseni comparative genomics.</title>
        <authorList>
            <person name="Bogema D.R."/>
        </authorList>
    </citation>
    <scope>NUCLEOTIDE SEQUENCE [LARGE SCALE GENOMIC DNA]</scope>
    <source>
        <strain evidence="5">00978-12</strain>
    </source>
</reference>
<feature type="chain" id="PRO_5029674946" description="Glycoside hydrolase family 19 catalytic domain-containing protein" evidence="3">
    <location>
        <begin position="19"/>
        <end position="528"/>
    </location>
</feature>
<dbReference type="EMBL" id="JABANP010000044">
    <property type="protein sequence ID" value="KAF4693533.1"/>
    <property type="molecule type" value="Genomic_DNA"/>
</dbReference>
<evidence type="ECO:0000256" key="3">
    <source>
        <dbReference type="SAM" id="SignalP"/>
    </source>
</evidence>